<dbReference type="eggNOG" id="ENOG502ST5Y">
    <property type="taxonomic scope" value="Eukaryota"/>
</dbReference>
<dbReference type="EMBL" id="KB446544">
    <property type="protein sequence ID" value="EME40027.1"/>
    <property type="molecule type" value="Genomic_DNA"/>
</dbReference>
<dbReference type="OMA" id="CLWITDD"/>
<dbReference type="Proteomes" id="UP000016933">
    <property type="component" value="Unassembled WGS sequence"/>
</dbReference>
<reference evidence="3" key="1">
    <citation type="journal article" date="2012" name="PLoS Genet.">
        <title>The genomes of the fungal plant pathogens Cladosporium fulvum and Dothistroma septosporum reveal adaptation to different hosts and lifestyles but also signatures of common ancestry.</title>
        <authorList>
            <person name="de Wit P.J.G.M."/>
            <person name="van der Burgt A."/>
            <person name="Oekmen B."/>
            <person name="Stergiopoulos I."/>
            <person name="Abd-Elsalam K.A."/>
            <person name="Aerts A.L."/>
            <person name="Bahkali A.H."/>
            <person name="Beenen H.G."/>
            <person name="Chettri P."/>
            <person name="Cox M.P."/>
            <person name="Datema E."/>
            <person name="de Vries R.P."/>
            <person name="Dhillon B."/>
            <person name="Ganley A.R."/>
            <person name="Griffiths S.A."/>
            <person name="Guo Y."/>
            <person name="Hamelin R.C."/>
            <person name="Henrissat B."/>
            <person name="Kabir M.S."/>
            <person name="Jashni M.K."/>
            <person name="Kema G."/>
            <person name="Klaubauf S."/>
            <person name="Lapidus A."/>
            <person name="Levasseur A."/>
            <person name="Lindquist E."/>
            <person name="Mehrabi R."/>
            <person name="Ohm R.A."/>
            <person name="Owen T.J."/>
            <person name="Salamov A."/>
            <person name="Schwelm A."/>
            <person name="Schijlen E."/>
            <person name="Sun H."/>
            <person name="van den Burg H.A."/>
            <person name="van Ham R.C.H.J."/>
            <person name="Zhang S."/>
            <person name="Goodwin S.B."/>
            <person name="Grigoriev I.V."/>
            <person name="Collemare J."/>
            <person name="Bradshaw R.E."/>
        </authorList>
    </citation>
    <scope>NUCLEOTIDE SEQUENCE [LARGE SCALE GENOMIC DNA]</scope>
    <source>
        <strain evidence="3">NZE10 / CBS 128990</strain>
    </source>
</reference>
<dbReference type="OrthoDB" id="5428038at2759"/>
<organism evidence="2 3">
    <name type="scientific">Dothistroma septosporum (strain NZE10 / CBS 128990)</name>
    <name type="common">Red band needle blight fungus</name>
    <name type="synonym">Mycosphaerella pini</name>
    <dbReference type="NCBI Taxonomy" id="675120"/>
    <lineage>
        <taxon>Eukaryota</taxon>
        <taxon>Fungi</taxon>
        <taxon>Dikarya</taxon>
        <taxon>Ascomycota</taxon>
        <taxon>Pezizomycotina</taxon>
        <taxon>Dothideomycetes</taxon>
        <taxon>Dothideomycetidae</taxon>
        <taxon>Mycosphaerellales</taxon>
        <taxon>Mycosphaerellaceae</taxon>
        <taxon>Dothistroma</taxon>
    </lineage>
</organism>
<feature type="region of interest" description="Disordered" evidence="1">
    <location>
        <begin position="774"/>
        <end position="798"/>
    </location>
</feature>
<keyword evidence="3" id="KW-1185">Reference proteome</keyword>
<evidence type="ECO:0000313" key="2">
    <source>
        <dbReference type="EMBL" id="EME40027.1"/>
    </source>
</evidence>
<proteinExistence type="predicted"/>
<name>N1PCK9_DOTSN</name>
<dbReference type="STRING" id="675120.N1PCK9"/>
<sequence length="1122" mass="126018">MPCRALSICRQATAPSRCLWITDDVLAEAWSRFARVVNAASKRRCEGRRYGSNIPGPLEAHRRLSKRRMGVAAVAAGGPPIGADFAALFGIGSFKPEQRNDGWKWEAPQLDRRKHAKTKTDTGWFGPYKTTQEDAWDSFLQPPAFEEDAPDVQNASQLEVQAVEKSKAEFRVLLTERVNLEHVAKYQLTEVLDFLQSAADEPKAGNLMALLDWLAKRGVSGSAASAIVLLVKEKVELGTCVDDLARILAALLQHIDFRLAWDDVAKVLQSVNPKRLGDICIDTTRELVSATLETSGAYIQALTPAEKVWLHCLRSCEQLDVWHSDSPIWRGVYDVLVQHVQKPSMLASHFLTLHRLDLSRVMLRHWAGTAKAAHPSGGGQDEVTVSMIGFDKNLNFRQSPHDVDMDAVLRDFDAARAARYGRSKDQLHTSSPFVDMLDVARRYGLRHDWLCEELFDILMHSPSATSVQKVSWELRCHKDLGLTLRTAQRLVHYFLRHDKMKFAYSLFRAVPTLSLLHVHELPIKLAHAGTIGGSDLWLVLQRQIMDDFVKVHDRDAQSPELTLTPEHVDLIHLVAHAFAHSPALTTRVAFRRVWQCYLFLRDRRAPINPLLTRSLVQAGVTRSLKALERPSTEQFRFILSIVARIEGPETAEKLDRTVYRYWTERVRPRLAHFSRGVDFALGMSGDAVVERRAAWYNLRSWSRDHRPWLLSKKADRSPKLTSAKKTTRKPPALLNYSETWSLVGPDISAGYPVEMSARSTRAAVPTDHVPFRTFAEKSPSQRLPTRCAGASKKEDDETVRLQPVPNSATRRSLGYRAPQSVVSSPEPPIRSDVESAPALAAQLNTERVLGTLRDASVLSKDPTTITDVTLQQAAYPSLASATSAEDFIGWLDSEDAEQSDAKTVIAVAEVQTPELTQQRLPLGFEEHHVSELIPQVGQTANANQNEDQKYIEEAAGWNPSSRTLEAAAALTATASNASSTHSNLGKLMSLSVEEKQSLEMQGVCVRCRQPGHRAADARCSGHTWRPSSLRSVQPSEPDSKYLEWRQETSGEYILWVRTDDEWLRYSRVHGRVRQMRRWAKKTGRAHSERDFELFEKWGSAQEEMAKRQAALERVSRATVFPA</sequence>
<gene>
    <name evidence="2" type="ORF">DOTSEDRAFT_74783</name>
</gene>
<evidence type="ECO:0000313" key="3">
    <source>
        <dbReference type="Proteomes" id="UP000016933"/>
    </source>
</evidence>
<reference evidence="2 3" key="2">
    <citation type="journal article" date="2012" name="PLoS Pathog.">
        <title>Diverse lifestyles and strategies of plant pathogenesis encoded in the genomes of eighteen Dothideomycetes fungi.</title>
        <authorList>
            <person name="Ohm R.A."/>
            <person name="Feau N."/>
            <person name="Henrissat B."/>
            <person name="Schoch C.L."/>
            <person name="Horwitz B.A."/>
            <person name="Barry K.W."/>
            <person name="Condon B.J."/>
            <person name="Copeland A.C."/>
            <person name="Dhillon B."/>
            <person name="Glaser F."/>
            <person name="Hesse C.N."/>
            <person name="Kosti I."/>
            <person name="LaButti K."/>
            <person name="Lindquist E.A."/>
            <person name="Lucas S."/>
            <person name="Salamov A.A."/>
            <person name="Bradshaw R.E."/>
            <person name="Ciuffetti L."/>
            <person name="Hamelin R.C."/>
            <person name="Kema G.H.J."/>
            <person name="Lawrence C."/>
            <person name="Scott J.A."/>
            <person name="Spatafora J.W."/>
            <person name="Turgeon B.G."/>
            <person name="de Wit P.J.G.M."/>
            <person name="Zhong S."/>
            <person name="Goodwin S.B."/>
            <person name="Grigoriev I.V."/>
        </authorList>
    </citation>
    <scope>NUCLEOTIDE SEQUENCE [LARGE SCALE GENOMIC DNA]</scope>
    <source>
        <strain evidence="3">NZE10 / CBS 128990</strain>
    </source>
</reference>
<evidence type="ECO:0000256" key="1">
    <source>
        <dbReference type="SAM" id="MobiDB-lite"/>
    </source>
</evidence>
<accession>N1PCK9</accession>
<dbReference type="AlphaFoldDB" id="N1PCK9"/>
<protein>
    <submittedName>
        <fullName evidence="2">Uncharacterized protein</fullName>
    </submittedName>
</protein>
<dbReference type="HOGENOM" id="CLU_280185_0_0_1"/>